<dbReference type="Proteomes" id="UP000011721">
    <property type="component" value="Chromosome"/>
</dbReference>
<dbReference type="KEGG" id="dsf:UWK_01612"/>
<dbReference type="EMBL" id="CP003985">
    <property type="protein sequence ID" value="AGF78170.1"/>
    <property type="molecule type" value="Genomic_DNA"/>
</dbReference>
<organism evidence="1 2">
    <name type="scientific">Desulfocapsa sulfexigens (strain DSM 10523 / SB164P1)</name>
    <dbReference type="NCBI Taxonomy" id="1167006"/>
    <lineage>
        <taxon>Bacteria</taxon>
        <taxon>Pseudomonadati</taxon>
        <taxon>Thermodesulfobacteriota</taxon>
        <taxon>Desulfobulbia</taxon>
        <taxon>Desulfobulbales</taxon>
        <taxon>Desulfocapsaceae</taxon>
        <taxon>Desulfocapsa</taxon>
    </lineage>
</organism>
<protein>
    <recommendedName>
        <fullName evidence="3">Small protein A (TmRNA-binding)</fullName>
    </recommendedName>
</protein>
<keyword evidence="2" id="KW-1185">Reference proteome</keyword>
<dbReference type="eggNOG" id="COG2913">
    <property type="taxonomic scope" value="Bacteria"/>
</dbReference>
<name>M1PEM3_DESSD</name>
<reference evidence="2" key="1">
    <citation type="journal article" date="2013" name="Stand. Genomic Sci.">
        <title>Complete genome sequence of Desulfocapsa sulfexigens, a marine deltaproteobacterium specialized in disproportionating inorganic sulfur compounds.</title>
        <authorList>
            <person name="Finster K.W."/>
            <person name="Kjeldsen K.U."/>
            <person name="Kube M."/>
            <person name="Reinhardt R."/>
            <person name="Mussmann M."/>
            <person name="Amann R."/>
            <person name="Schreiber L."/>
        </authorList>
    </citation>
    <scope>NUCLEOTIDE SEQUENCE [LARGE SCALE GENOMIC DNA]</scope>
    <source>
        <strain evidence="2">DSM 10523 / SB164P1</strain>
    </source>
</reference>
<gene>
    <name evidence="1" type="ordered locus">UWK_01612</name>
</gene>
<dbReference type="RefSeq" id="WP_015403861.1">
    <property type="nucleotide sequence ID" value="NC_020304.1"/>
</dbReference>
<dbReference type="AlphaFoldDB" id="M1PEM3"/>
<dbReference type="STRING" id="1167006.UWK_01612"/>
<evidence type="ECO:0000313" key="1">
    <source>
        <dbReference type="EMBL" id="AGF78170.1"/>
    </source>
</evidence>
<evidence type="ECO:0000313" key="2">
    <source>
        <dbReference type="Proteomes" id="UP000011721"/>
    </source>
</evidence>
<dbReference type="PROSITE" id="PS51257">
    <property type="entry name" value="PROKAR_LIPOPROTEIN"/>
    <property type="match status" value="1"/>
</dbReference>
<evidence type="ECO:0008006" key="3">
    <source>
        <dbReference type="Google" id="ProtNLM"/>
    </source>
</evidence>
<proteinExistence type="predicted"/>
<dbReference type="HOGENOM" id="CLU_1913709_0_0_7"/>
<dbReference type="OrthoDB" id="5431798at2"/>
<sequence>MLNSIRFFGFSCILFLILGLTGCSGTPTRHLVSDVSMITSGQSSREDVLALMGVPDSKRMVTPAIEEWVYYEEDRALLQSTPFVGGVFNADGYNMVLITFSGDMVATCNYRGYLDDEFDWQDDYSWQETEKQ</sequence>
<accession>M1PEM3</accession>